<dbReference type="AlphaFoldDB" id="A0A9D7DYF4"/>
<gene>
    <name evidence="1" type="ORF">IPH26_09470</name>
</gene>
<organism evidence="1 2">
    <name type="scientific">Candidatus Methylophosphatis roskildensis</name>
    <dbReference type="NCBI Taxonomy" id="2899263"/>
    <lineage>
        <taxon>Bacteria</taxon>
        <taxon>Pseudomonadati</taxon>
        <taxon>Pseudomonadota</taxon>
        <taxon>Betaproteobacteria</taxon>
        <taxon>Nitrosomonadales</taxon>
        <taxon>Sterolibacteriaceae</taxon>
        <taxon>Candidatus Methylophosphatis</taxon>
    </lineage>
</organism>
<dbReference type="EMBL" id="JADJEV010000003">
    <property type="protein sequence ID" value="MBK6973153.1"/>
    <property type="molecule type" value="Genomic_DNA"/>
</dbReference>
<accession>A0A9D7DYF4</accession>
<dbReference type="Proteomes" id="UP000807785">
    <property type="component" value="Unassembled WGS sequence"/>
</dbReference>
<name>A0A9D7DYF4_9PROT</name>
<comment type="caution">
    <text evidence="1">The sequence shown here is derived from an EMBL/GenBank/DDBJ whole genome shotgun (WGS) entry which is preliminary data.</text>
</comment>
<sequence>MGKGAVKEPGAIVAEQALAAYCPDLADWPASWRIEERDVAPGQQILECFKPFLLHLLSLGLSKKTLHKHRDNLWLLGGEIIGEISNTPKLRKRPIEALLFSVLDEEGGPLLSHHESEQEQRAFDSTCRKFFRFLHRGKDQVA</sequence>
<evidence type="ECO:0000313" key="1">
    <source>
        <dbReference type="EMBL" id="MBK6973153.1"/>
    </source>
</evidence>
<proteinExistence type="predicted"/>
<protein>
    <submittedName>
        <fullName evidence="1">Uncharacterized protein</fullName>
    </submittedName>
</protein>
<reference evidence="1" key="1">
    <citation type="submission" date="2020-10" db="EMBL/GenBank/DDBJ databases">
        <title>Connecting structure to function with the recovery of over 1000 high-quality activated sludge metagenome-assembled genomes encoding full-length rRNA genes using long-read sequencing.</title>
        <authorList>
            <person name="Singleton C.M."/>
            <person name="Petriglieri F."/>
            <person name="Kristensen J.M."/>
            <person name="Kirkegaard R.H."/>
            <person name="Michaelsen T.Y."/>
            <person name="Andersen M.H."/>
            <person name="Karst S.M."/>
            <person name="Dueholm M.S."/>
            <person name="Nielsen P.H."/>
            <person name="Albertsen M."/>
        </authorList>
    </citation>
    <scope>NUCLEOTIDE SEQUENCE</scope>
    <source>
        <strain evidence="1">Bjer_18-Q3-R1-45_BAT3C.347</strain>
    </source>
</reference>
<evidence type="ECO:0000313" key="2">
    <source>
        <dbReference type="Proteomes" id="UP000807785"/>
    </source>
</evidence>